<keyword evidence="9" id="KW-0547">Nucleotide-binding</keyword>
<evidence type="ECO:0000313" key="12">
    <source>
        <dbReference type="EMBL" id="KAF7284718.1"/>
    </source>
</evidence>
<dbReference type="GO" id="GO:0051287">
    <property type="term" value="F:NAD binding"/>
    <property type="evidence" value="ECO:0007669"/>
    <property type="project" value="InterPro"/>
</dbReference>
<evidence type="ECO:0000256" key="1">
    <source>
        <dbReference type="ARBA" id="ARBA00005215"/>
    </source>
</evidence>
<comment type="subunit">
    <text evidence="3">Homotetramer.</text>
</comment>
<dbReference type="GO" id="GO:0004365">
    <property type="term" value="F:glyceraldehyde-3-phosphate dehydrogenase (NAD+) (phosphorylating) activity"/>
    <property type="evidence" value="ECO:0007669"/>
    <property type="project" value="UniProtKB-EC"/>
</dbReference>
<dbReference type="Proteomes" id="UP000625711">
    <property type="component" value="Unassembled WGS sequence"/>
</dbReference>
<name>A0A834ITH0_RHYFE</name>
<reference evidence="12" key="1">
    <citation type="submission" date="2020-08" db="EMBL/GenBank/DDBJ databases">
        <title>Genome sequencing and assembly of the red palm weevil Rhynchophorus ferrugineus.</title>
        <authorList>
            <person name="Dias G.B."/>
            <person name="Bergman C.M."/>
            <person name="Manee M."/>
        </authorList>
    </citation>
    <scope>NUCLEOTIDE SEQUENCE</scope>
    <source>
        <strain evidence="12">AA-2017</strain>
        <tissue evidence="12">Whole larva</tissue>
    </source>
</reference>
<dbReference type="FunFam" id="3.30.360.10:FF:000002">
    <property type="entry name" value="Glyceraldehyde-3-phosphate dehydrogenase"/>
    <property type="match status" value="1"/>
</dbReference>
<proteinExistence type="inferred from homology"/>
<dbReference type="PRINTS" id="PR00078">
    <property type="entry name" value="G3PDHDRGNASE"/>
</dbReference>
<dbReference type="InterPro" id="IPR020831">
    <property type="entry name" value="GlycerAld/Erythrose_P_DH"/>
</dbReference>
<dbReference type="PIRSF" id="PIRSF000149">
    <property type="entry name" value="GAP_DH"/>
    <property type="match status" value="1"/>
</dbReference>
<dbReference type="InterPro" id="IPR020829">
    <property type="entry name" value="GlycerAld_3-P_DH_cat"/>
</dbReference>
<dbReference type="Pfam" id="PF00044">
    <property type="entry name" value="Gp_dh_N"/>
    <property type="match status" value="1"/>
</dbReference>
<dbReference type="InterPro" id="IPR020828">
    <property type="entry name" value="GlycerAld_3-P_DH_NAD(P)-bd"/>
</dbReference>
<evidence type="ECO:0000313" key="13">
    <source>
        <dbReference type="Proteomes" id="UP000625711"/>
    </source>
</evidence>
<dbReference type="GO" id="GO:0006096">
    <property type="term" value="P:glycolytic process"/>
    <property type="evidence" value="ECO:0007669"/>
    <property type="project" value="TreeGrafter"/>
</dbReference>
<gene>
    <name evidence="12" type="ORF">GWI33_021727</name>
</gene>
<dbReference type="EMBL" id="JAACXV010000071">
    <property type="protein sequence ID" value="KAF7284718.1"/>
    <property type="molecule type" value="Genomic_DNA"/>
</dbReference>
<accession>A0A834ITH0</accession>
<evidence type="ECO:0000256" key="8">
    <source>
        <dbReference type="ARBA" id="ARBA00052787"/>
    </source>
</evidence>
<comment type="similarity">
    <text evidence="2 10">Belongs to the glyceraldehyde-3-phosphate dehydrogenase family.</text>
</comment>
<feature type="domain" description="Glyceraldehyde 3-phosphate dehydrogenase NAD(P) binding" evidence="11">
    <location>
        <begin position="2"/>
        <end position="153"/>
    </location>
</feature>
<dbReference type="GO" id="GO:0047100">
    <property type="term" value="F:glyceraldehyde-3-phosphate dehydrogenase (NADP+) (phosphorylating) activity"/>
    <property type="evidence" value="ECO:0007669"/>
    <property type="project" value="UniProtKB-EC"/>
</dbReference>
<evidence type="ECO:0000256" key="3">
    <source>
        <dbReference type="ARBA" id="ARBA00011881"/>
    </source>
</evidence>
<dbReference type="Gene3D" id="3.40.50.720">
    <property type="entry name" value="NAD(P)-binding Rossmann-like Domain"/>
    <property type="match status" value="1"/>
</dbReference>
<evidence type="ECO:0000256" key="10">
    <source>
        <dbReference type="RuleBase" id="RU000397"/>
    </source>
</evidence>
<keyword evidence="4" id="KW-0560">Oxidoreductase</keyword>
<protein>
    <recommendedName>
        <fullName evidence="6">glyceraldehyde-3-phosphate dehydrogenase (NADP(+)) (phosphorylating)</fullName>
        <ecNumber evidence="6">1.2.1.13</ecNumber>
    </recommendedName>
</protein>
<evidence type="ECO:0000256" key="6">
    <source>
        <dbReference type="ARBA" id="ARBA00039137"/>
    </source>
</evidence>
<dbReference type="GO" id="GO:0005829">
    <property type="term" value="C:cytosol"/>
    <property type="evidence" value="ECO:0007669"/>
    <property type="project" value="TreeGrafter"/>
</dbReference>
<evidence type="ECO:0000256" key="7">
    <source>
        <dbReference type="ARBA" id="ARBA00047698"/>
    </source>
</evidence>
<feature type="binding site" evidence="9">
    <location>
        <position position="317"/>
    </location>
    <ligand>
        <name>NAD(+)</name>
        <dbReference type="ChEBI" id="CHEBI:57540"/>
    </ligand>
</feature>
<dbReference type="PANTHER" id="PTHR10836">
    <property type="entry name" value="GLYCERALDEHYDE 3-PHOSPHATE DEHYDROGENASE"/>
    <property type="match status" value="1"/>
</dbReference>
<keyword evidence="5 9" id="KW-0520">NAD</keyword>
<evidence type="ECO:0000256" key="5">
    <source>
        <dbReference type="ARBA" id="ARBA00023027"/>
    </source>
</evidence>
<evidence type="ECO:0000259" key="11">
    <source>
        <dbReference type="SMART" id="SM00846"/>
    </source>
</evidence>
<keyword evidence="13" id="KW-1185">Reference proteome</keyword>
<dbReference type="OrthoDB" id="6735597at2759"/>
<dbReference type="CDD" id="cd18126">
    <property type="entry name" value="GAPDH_I_C"/>
    <property type="match status" value="1"/>
</dbReference>
<evidence type="ECO:0000256" key="9">
    <source>
        <dbReference type="PIRSR" id="PIRSR000149-3"/>
    </source>
</evidence>
<evidence type="ECO:0000256" key="2">
    <source>
        <dbReference type="ARBA" id="ARBA00007406"/>
    </source>
</evidence>
<dbReference type="PANTHER" id="PTHR10836:SF76">
    <property type="entry name" value="GLYCERALDEHYDE-3-PHOSPHATE DEHYDROGENASE-RELATED"/>
    <property type="match status" value="1"/>
</dbReference>
<comment type="pathway">
    <text evidence="1">Carbohydrate biosynthesis; Calvin cycle.</text>
</comment>
<dbReference type="EC" id="1.2.1.13" evidence="6"/>
<sequence length="357" mass="39706">MAKVGINGFGKIGRSLLRAMIERYPNKIIPVGINSPGDDPTKYLAYLFKYDSSHGRFYGEVCHDDKHVIINKLKIPVFRETDIKKIPWIKNNADYVADCGEHHLTSDKAKSFIQGSVKKAVLAYSTRDVPVYIFGVNECKYNVKDQVLSIASSTVNCLVPVLKIVHEKYGIREGLVTSISSVTSDQKILDGPSLKSWRYGRAALVNIIPSNSDVGDAIGIVFPDLKGKITGMEFRAPIPTVSVIDLTIRICRSTDIGAINDDIKHASKCSLSGILCYTEEQLVSTDFIGCTCSCVYDATASIQVNNNFVKLIAWCDNEYGYACRLADMLSFIHSKDEQHNAEEQKKKDCKTQTRKMK</sequence>
<evidence type="ECO:0000256" key="4">
    <source>
        <dbReference type="ARBA" id="ARBA00023002"/>
    </source>
</evidence>
<dbReference type="AlphaFoldDB" id="A0A834ITH0"/>
<dbReference type="Pfam" id="PF02800">
    <property type="entry name" value="Gp_dh_C"/>
    <property type="match status" value="1"/>
</dbReference>
<comment type="catalytic activity">
    <reaction evidence="8">
        <text>D-glyceraldehyde 3-phosphate + phosphate + NADP(+) = (2R)-3-phospho-glyceroyl phosphate + NADPH + H(+)</text>
        <dbReference type="Rhea" id="RHEA:10296"/>
        <dbReference type="ChEBI" id="CHEBI:15378"/>
        <dbReference type="ChEBI" id="CHEBI:43474"/>
        <dbReference type="ChEBI" id="CHEBI:57604"/>
        <dbReference type="ChEBI" id="CHEBI:57783"/>
        <dbReference type="ChEBI" id="CHEBI:58349"/>
        <dbReference type="ChEBI" id="CHEBI:59776"/>
        <dbReference type="EC" id="1.2.1.13"/>
    </reaction>
</comment>
<organism evidence="12 13">
    <name type="scientific">Rhynchophorus ferrugineus</name>
    <name type="common">Red palm weevil</name>
    <name type="synonym">Curculio ferrugineus</name>
    <dbReference type="NCBI Taxonomy" id="354439"/>
    <lineage>
        <taxon>Eukaryota</taxon>
        <taxon>Metazoa</taxon>
        <taxon>Ecdysozoa</taxon>
        <taxon>Arthropoda</taxon>
        <taxon>Hexapoda</taxon>
        <taxon>Insecta</taxon>
        <taxon>Pterygota</taxon>
        <taxon>Neoptera</taxon>
        <taxon>Endopterygota</taxon>
        <taxon>Coleoptera</taxon>
        <taxon>Polyphaga</taxon>
        <taxon>Cucujiformia</taxon>
        <taxon>Curculionidae</taxon>
        <taxon>Dryophthorinae</taxon>
        <taxon>Rhynchophorus</taxon>
    </lineage>
</organism>
<dbReference type="SUPFAM" id="SSF51735">
    <property type="entry name" value="NAD(P)-binding Rossmann-fold domains"/>
    <property type="match status" value="1"/>
</dbReference>
<dbReference type="InterPro" id="IPR036291">
    <property type="entry name" value="NAD(P)-bd_dom_sf"/>
</dbReference>
<dbReference type="SMART" id="SM00846">
    <property type="entry name" value="Gp_dh_N"/>
    <property type="match status" value="1"/>
</dbReference>
<dbReference type="SUPFAM" id="SSF55347">
    <property type="entry name" value="Glyceraldehyde-3-phosphate dehydrogenase-like, C-terminal domain"/>
    <property type="match status" value="1"/>
</dbReference>
<dbReference type="Gene3D" id="3.30.360.10">
    <property type="entry name" value="Dihydrodipicolinate Reductase, domain 2"/>
    <property type="match status" value="1"/>
</dbReference>
<dbReference type="CDD" id="cd05214">
    <property type="entry name" value="GAPDH_I_N"/>
    <property type="match status" value="1"/>
</dbReference>
<comment type="caution">
    <text evidence="12">The sequence shown here is derived from an EMBL/GenBank/DDBJ whole genome shotgun (WGS) entry which is preliminary data.</text>
</comment>
<comment type="catalytic activity">
    <reaction evidence="7">
        <text>D-glyceraldehyde 3-phosphate + phosphate + NAD(+) = (2R)-3-phospho-glyceroyl phosphate + NADH + H(+)</text>
        <dbReference type="Rhea" id="RHEA:10300"/>
        <dbReference type="ChEBI" id="CHEBI:15378"/>
        <dbReference type="ChEBI" id="CHEBI:43474"/>
        <dbReference type="ChEBI" id="CHEBI:57540"/>
        <dbReference type="ChEBI" id="CHEBI:57604"/>
        <dbReference type="ChEBI" id="CHEBI:57945"/>
        <dbReference type="ChEBI" id="CHEBI:59776"/>
        <dbReference type="EC" id="1.2.1.12"/>
    </reaction>
</comment>